<comment type="caution">
    <text evidence="1">The sequence shown here is derived from an EMBL/GenBank/DDBJ whole genome shotgun (WGS) entry which is preliminary data.</text>
</comment>
<protein>
    <submittedName>
        <fullName evidence="1">Uncharacterized protein</fullName>
    </submittedName>
</protein>
<evidence type="ECO:0000313" key="2">
    <source>
        <dbReference type="Proteomes" id="UP000326396"/>
    </source>
</evidence>
<reference evidence="1 2" key="1">
    <citation type="submission" date="2019-05" db="EMBL/GenBank/DDBJ databases">
        <title>Mikania micrantha, genome provides insights into the molecular mechanism of rapid growth.</title>
        <authorList>
            <person name="Liu B."/>
        </authorList>
    </citation>
    <scope>NUCLEOTIDE SEQUENCE [LARGE SCALE GENOMIC DNA]</scope>
    <source>
        <strain evidence="1">NLD-2019</strain>
        <tissue evidence="1">Leaf</tissue>
    </source>
</reference>
<organism evidence="1 2">
    <name type="scientific">Mikania micrantha</name>
    <name type="common">bitter vine</name>
    <dbReference type="NCBI Taxonomy" id="192012"/>
    <lineage>
        <taxon>Eukaryota</taxon>
        <taxon>Viridiplantae</taxon>
        <taxon>Streptophyta</taxon>
        <taxon>Embryophyta</taxon>
        <taxon>Tracheophyta</taxon>
        <taxon>Spermatophyta</taxon>
        <taxon>Magnoliopsida</taxon>
        <taxon>eudicotyledons</taxon>
        <taxon>Gunneridae</taxon>
        <taxon>Pentapetalae</taxon>
        <taxon>asterids</taxon>
        <taxon>campanulids</taxon>
        <taxon>Asterales</taxon>
        <taxon>Asteraceae</taxon>
        <taxon>Asteroideae</taxon>
        <taxon>Heliantheae alliance</taxon>
        <taxon>Eupatorieae</taxon>
        <taxon>Mikania</taxon>
    </lineage>
</organism>
<keyword evidence="2" id="KW-1185">Reference proteome</keyword>
<sequence>MADGTRFRVIDDNIKALQDFSEAIGGFSIRIAIRSEFDRYFFGRYEEDYEQGDSSATQHDSELAEPLPLEDATQHSAISYNALAGGTSATILRFTGMVKGQPVQVLVDGGITHCFVQTRVAKFLNLTIEPISPFFSHGWDMVLGVSWLSTLGPVITYYANSSFEFTVGKDSYHWQGETTPALQPVQFNSLCKLAQADAIAAFYHLTLYSPFTNSPNPCPDDILPILQEFSLLFSNPLKGYHRYVL</sequence>
<dbReference type="Proteomes" id="UP000326396">
    <property type="component" value="Linkage Group LG5"/>
</dbReference>
<gene>
    <name evidence="1" type="ORF">E3N88_29834</name>
</gene>
<dbReference type="EMBL" id="SZYD01000015">
    <property type="protein sequence ID" value="KAD3640611.1"/>
    <property type="molecule type" value="Genomic_DNA"/>
</dbReference>
<evidence type="ECO:0000313" key="1">
    <source>
        <dbReference type="EMBL" id="KAD3640611.1"/>
    </source>
</evidence>
<accession>A0A5N6MJX0</accession>
<dbReference type="OrthoDB" id="1306062at2759"/>
<dbReference type="AlphaFoldDB" id="A0A5N6MJX0"/>
<proteinExistence type="predicted"/>
<name>A0A5N6MJX0_9ASTR</name>